<protein>
    <submittedName>
        <fullName evidence="1">Uncharacterized protein</fullName>
    </submittedName>
</protein>
<evidence type="ECO:0000313" key="2">
    <source>
        <dbReference type="Proteomes" id="UP001234989"/>
    </source>
</evidence>
<accession>A0AAF0USV2</accession>
<dbReference type="EMBL" id="CP133621">
    <property type="protein sequence ID" value="WMV52150.1"/>
    <property type="molecule type" value="Genomic_DNA"/>
</dbReference>
<sequence>MYLGAPHPTSELCHNVNMTVTGMTEFPLALFPPLALPFQQPLFSAPPPNPPFPPSVSDHSFLQDLNYESIILAEFTDEETNLKIPVSVHVYSDMTAVLEFDENPQRTEVDMCSQIVKDEALLAPLVGRDCVVPDEVEHFAFAENLSVESVVISNTISPSSELNSDLGDKTEETDMVNPHLTAFIVTSQLASAPSIFSVKLPSFLLEGQEHKLDMVFGCKVFDIKTERDTFATLLGPHTTIGSLPHALCLHICNWCDTGQVFWACFDKVNSSVYSVNRVLLFGYSKGETLLSVDDASDVCDVSSVTTTHKVFADMSDMYKYAYSFNLDSTRPYTESGSDIMIIDRNALLHKIKCLQLSFNPGVFVTHDVAIFFCDMCEDIRSVRHIEYPCISANHVVGAVSPSALEKYIDAYDFHQYLNFRNFNLSWQPYTDVAFSHGDNS</sequence>
<gene>
    <name evidence="1" type="ORF">MTR67_045535</name>
</gene>
<dbReference type="AlphaFoldDB" id="A0AAF0USV2"/>
<dbReference type="Proteomes" id="UP001234989">
    <property type="component" value="Chromosome 10"/>
</dbReference>
<keyword evidence="2" id="KW-1185">Reference proteome</keyword>
<name>A0AAF0USV2_SOLVR</name>
<evidence type="ECO:0000313" key="1">
    <source>
        <dbReference type="EMBL" id="WMV52150.1"/>
    </source>
</evidence>
<reference evidence="1" key="1">
    <citation type="submission" date="2023-08" db="EMBL/GenBank/DDBJ databases">
        <title>A de novo genome assembly of Solanum verrucosum Schlechtendal, a Mexican diploid species geographically isolated from the other diploid A-genome species in potato relatives.</title>
        <authorList>
            <person name="Hosaka K."/>
        </authorList>
    </citation>
    <scope>NUCLEOTIDE SEQUENCE</scope>
    <source>
        <tissue evidence="1">Young leaves</tissue>
    </source>
</reference>
<proteinExistence type="predicted"/>
<organism evidence="1 2">
    <name type="scientific">Solanum verrucosum</name>
    <dbReference type="NCBI Taxonomy" id="315347"/>
    <lineage>
        <taxon>Eukaryota</taxon>
        <taxon>Viridiplantae</taxon>
        <taxon>Streptophyta</taxon>
        <taxon>Embryophyta</taxon>
        <taxon>Tracheophyta</taxon>
        <taxon>Spermatophyta</taxon>
        <taxon>Magnoliopsida</taxon>
        <taxon>eudicotyledons</taxon>
        <taxon>Gunneridae</taxon>
        <taxon>Pentapetalae</taxon>
        <taxon>asterids</taxon>
        <taxon>lamiids</taxon>
        <taxon>Solanales</taxon>
        <taxon>Solanaceae</taxon>
        <taxon>Solanoideae</taxon>
        <taxon>Solaneae</taxon>
        <taxon>Solanum</taxon>
    </lineage>
</organism>